<evidence type="ECO:0000256" key="11">
    <source>
        <dbReference type="ARBA" id="ARBA00066369"/>
    </source>
</evidence>
<evidence type="ECO:0000256" key="12">
    <source>
        <dbReference type="ARBA" id="ARBA00067931"/>
    </source>
</evidence>
<evidence type="ECO:0000256" key="5">
    <source>
        <dbReference type="ARBA" id="ARBA00022840"/>
    </source>
</evidence>
<comment type="pathway">
    <text evidence="7">Carbohydrate acid metabolism; 2-dehydro-3-deoxy-D-gluconate degradation; D-glyceraldehyde 3-phosphate and pyruvate from 2-dehydro-3-deoxy-D-gluconate: step 1/2.</text>
</comment>
<gene>
    <name evidence="16" type="ORF">IX92_16345</name>
</gene>
<evidence type="ECO:0000256" key="6">
    <source>
        <dbReference type="ARBA" id="ARBA00023277"/>
    </source>
</evidence>
<evidence type="ECO:0000313" key="17">
    <source>
        <dbReference type="Proteomes" id="UP000030081"/>
    </source>
</evidence>
<dbReference type="PANTHER" id="PTHR43085">
    <property type="entry name" value="HEXOKINASE FAMILY MEMBER"/>
    <property type="match status" value="1"/>
</dbReference>
<name>A0AAN0VYQ0_9VIBR</name>
<comment type="similarity">
    <text evidence="1">Belongs to the carbohydrate kinase PfkB family.</text>
</comment>
<dbReference type="GO" id="GO:0042840">
    <property type="term" value="P:D-glucuronate catabolic process"/>
    <property type="evidence" value="ECO:0007669"/>
    <property type="project" value="TreeGrafter"/>
</dbReference>
<feature type="domain" description="Carbohydrate kinase PfkB" evidence="15">
    <location>
        <begin position="8"/>
        <end position="307"/>
    </location>
</feature>
<dbReference type="SUPFAM" id="SSF53613">
    <property type="entry name" value="Ribokinase-like"/>
    <property type="match status" value="1"/>
</dbReference>
<accession>A0AAN0VYQ0</accession>
<organism evidence="16 17">
    <name type="scientific">Vibrio coralliilyticus</name>
    <dbReference type="NCBI Taxonomy" id="190893"/>
    <lineage>
        <taxon>Bacteria</taxon>
        <taxon>Pseudomonadati</taxon>
        <taxon>Pseudomonadota</taxon>
        <taxon>Gammaproteobacteria</taxon>
        <taxon>Vibrionales</taxon>
        <taxon>Vibrionaceae</taxon>
        <taxon>Vibrio</taxon>
    </lineage>
</organism>
<dbReference type="AlphaFoldDB" id="A0AAN0VYQ0"/>
<dbReference type="Pfam" id="PF00294">
    <property type="entry name" value="PfkB"/>
    <property type="match status" value="1"/>
</dbReference>
<keyword evidence="4" id="KW-0418">Kinase</keyword>
<dbReference type="GO" id="GO:0005524">
    <property type="term" value="F:ATP binding"/>
    <property type="evidence" value="ECO:0007669"/>
    <property type="project" value="UniProtKB-KW"/>
</dbReference>
<proteinExistence type="inferred from homology"/>
<keyword evidence="5" id="KW-0067">ATP-binding</keyword>
<dbReference type="FunFam" id="3.40.1190.20:FF:000011">
    <property type="entry name" value="2-dehydro-3-deoxygluconokinase, putative"/>
    <property type="match status" value="1"/>
</dbReference>
<dbReference type="Gene3D" id="3.40.1190.20">
    <property type="match status" value="1"/>
</dbReference>
<dbReference type="EMBL" id="CP009618">
    <property type="protein sequence ID" value="AIW20632.1"/>
    <property type="molecule type" value="Genomic_DNA"/>
</dbReference>
<evidence type="ECO:0000313" key="16">
    <source>
        <dbReference type="EMBL" id="AIW20632.1"/>
    </source>
</evidence>
<dbReference type="InterPro" id="IPR029056">
    <property type="entry name" value="Ribokinase-like"/>
</dbReference>
<dbReference type="InterPro" id="IPR050306">
    <property type="entry name" value="PfkB_Carbo_kinase"/>
</dbReference>
<evidence type="ECO:0000256" key="14">
    <source>
        <dbReference type="ARBA" id="ARBA00080545"/>
    </source>
</evidence>
<keyword evidence="2" id="KW-0808">Transferase</keyword>
<evidence type="ECO:0000256" key="1">
    <source>
        <dbReference type="ARBA" id="ARBA00010688"/>
    </source>
</evidence>
<comment type="catalytic activity">
    <reaction evidence="9">
        <text>2-dehydro-3-deoxy-D-gluconate + ATP = 2-dehydro-3-deoxy-6-phospho-D-gluconate + ADP + H(+)</text>
        <dbReference type="Rhea" id="RHEA:14797"/>
        <dbReference type="ChEBI" id="CHEBI:15378"/>
        <dbReference type="ChEBI" id="CHEBI:30616"/>
        <dbReference type="ChEBI" id="CHEBI:57569"/>
        <dbReference type="ChEBI" id="CHEBI:57990"/>
        <dbReference type="ChEBI" id="CHEBI:456216"/>
        <dbReference type="EC" id="2.7.1.45"/>
    </reaction>
</comment>
<evidence type="ECO:0000256" key="4">
    <source>
        <dbReference type="ARBA" id="ARBA00022777"/>
    </source>
</evidence>
<dbReference type="PROSITE" id="PS00584">
    <property type="entry name" value="PFKB_KINASES_2"/>
    <property type="match status" value="1"/>
</dbReference>
<evidence type="ECO:0000256" key="13">
    <source>
        <dbReference type="ARBA" id="ARBA00075711"/>
    </source>
</evidence>
<dbReference type="PANTHER" id="PTHR43085:SF15">
    <property type="entry name" value="2-DEHYDRO-3-DEOXYGLUCONOKINASE"/>
    <property type="match status" value="1"/>
</dbReference>
<dbReference type="Proteomes" id="UP000030081">
    <property type="component" value="Chromosome 2"/>
</dbReference>
<dbReference type="KEGG" id="vcy:IX92_16345"/>
<reference evidence="16 17" key="1">
    <citation type="submission" date="2014-10" db="EMBL/GenBank/DDBJ databases">
        <title>The Complete Genome Sequence for the Shellfish Pathogen Vibrio coralliilyticus RE98 Isolated from a Shellfish Hatchery.</title>
        <authorList>
            <person name="Richards G.P."/>
            <person name="Bono J.L."/>
            <person name="Watson M.A."/>
            <person name="Needleman D.S."/>
        </authorList>
    </citation>
    <scope>NUCLEOTIDE SEQUENCE [LARGE SCALE GENOMIC DNA]</scope>
    <source>
        <strain evidence="16 17">RE98</strain>
    </source>
</reference>
<evidence type="ECO:0000259" key="15">
    <source>
        <dbReference type="Pfam" id="PF00294"/>
    </source>
</evidence>
<evidence type="ECO:0000256" key="7">
    <source>
        <dbReference type="ARBA" id="ARBA00043951"/>
    </source>
</evidence>
<protein>
    <recommendedName>
        <fullName evidence="12">2-dehydro-3-deoxygluconokinase</fullName>
        <ecNumber evidence="11">2.7.1.45</ecNumber>
    </recommendedName>
    <alternativeName>
        <fullName evidence="13">2-keto-3-deoxygluconokinase</fullName>
    </alternativeName>
    <alternativeName>
        <fullName evidence="14">3-deoxy-2-oxo-D-gluconate kinase</fullName>
    </alternativeName>
    <alternativeName>
        <fullName evidence="8">KDG kinase</fullName>
    </alternativeName>
</protein>
<evidence type="ECO:0000256" key="10">
    <source>
        <dbReference type="ARBA" id="ARBA00054997"/>
    </source>
</evidence>
<evidence type="ECO:0000256" key="3">
    <source>
        <dbReference type="ARBA" id="ARBA00022741"/>
    </source>
</evidence>
<dbReference type="InterPro" id="IPR011611">
    <property type="entry name" value="PfkB_dom"/>
</dbReference>
<dbReference type="CDD" id="cd01166">
    <property type="entry name" value="KdgK"/>
    <property type="match status" value="1"/>
</dbReference>
<dbReference type="GO" id="GO:0019698">
    <property type="term" value="P:D-galacturonate catabolic process"/>
    <property type="evidence" value="ECO:0007669"/>
    <property type="project" value="TreeGrafter"/>
</dbReference>
<keyword evidence="3" id="KW-0547">Nucleotide-binding</keyword>
<evidence type="ECO:0000256" key="2">
    <source>
        <dbReference type="ARBA" id="ARBA00022679"/>
    </source>
</evidence>
<sequence>MTQVSQPHIAFFGECMIELSGEPLRKGFGGDTLNTALYLARLTAQAGLSVSYATGLGEDKLSQQLLLAWQQEGIQTHLVECFANKLPGLYMVETDATGERSFMYWRDSAAVKGYFATEPANKLEQAMMQGEVQYVYLSGISLAILDDESKERLIQELKSFALRGGKVIFDNNFRPQLWNAEQARHWYGLLLPLVDIAFITEDDDQCVWGDEESVEQRCQRFGCREVVIKRGSEPCQIIHFDAAQPERCTVGAERVAHVVDTCAAGDSFAAGYLAGRLTGRTPEASATLGHQLAATVIQYSGAIIPHEAMAHLTQ</sequence>
<dbReference type="RefSeq" id="WP_043009725.1">
    <property type="nucleotide sequence ID" value="NZ_CP009618.1"/>
</dbReference>
<evidence type="ECO:0000256" key="9">
    <source>
        <dbReference type="ARBA" id="ARBA00050729"/>
    </source>
</evidence>
<dbReference type="GO" id="GO:0008673">
    <property type="term" value="F:2-dehydro-3-deoxygluconokinase activity"/>
    <property type="evidence" value="ECO:0007669"/>
    <property type="project" value="UniProtKB-EC"/>
</dbReference>
<dbReference type="InterPro" id="IPR002173">
    <property type="entry name" value="Carboh/pur_kinase_PfkB_CS"/>
</dbReference>
<dbReference type="GO" id="GO:0006974">
    <property type="term" value="P:DNA damage response"/>
    <property type="evidence" value="ECO:0007669"/>
    <property type="project" value="TreeGrafter"/>
</dbReference>
<evidence type="ECO:0000256" key="8">
    <source>
        <dbReference type="ARBA" id="ARBA00044254"/>
    </source>
</evidence>
<keyword evidence="6" id="KW-0119">Carbohydrate metabolism</keyword>
<comment type="function">
    <text evidence="10">Catalyzes the phosphorylation of 2-keto-3-deoxygluconate (KDG) to produce 2-keto-3-deoxy-6-phosphogluconate (KDPG).</text>
</comment>
<dbReference type="GO" id="GO:0005829">
    <property type="term" value="C:cytosol"/>
    <property type="evidence" value="ECO:0007669"/>
    <property type="project" value="TreeGrafter"/>
</dbReference>
<dbReference type="EC" id="2.7.1.45" evidence="11"/>
<keyword evidence="17" id="KW-1185">Reference proteome</keyword>